<name>D8LK01_ECTSI</name>
<dbReference type="AlphaFoldDB" id="D8LK01"/>
<feature type="region of interest" description="Disordered" evidence="1">
    <location>
        <begin position="34"/>
        <end position="85"/>
    </location>
</feature>
<proteinExistence type="predicted"/>
<reference evidence="2 3" key="1">
    <citation type="journal article" date="2010" name="Nature">
        <title>The Ectocarpus genome and the independent evolution of multicellularity in brown algae.</title>
        <authorList>
            <person name="Cock J.M."/>
            <person name="Sterck L."/>
            <person name="Rouze P."/>
            <person name="Scornet D."/>
            <person name="Allen A.E."/>
            <person name="Amoutzias G."/>
            <person name="Anthouard V."/>
            <person name="Artiguenave F."/>
            <person name="Aury J.M."/>
            <person name="Badger J.H."/>
            <person name="Beszteri B."/>
            <person name="Billiau K."/>
            <person name="Bonnet E."/>
            <person name="Bothwell J.H."/>
            <person name="Bowler C."/>
            <person name="Boyen C."/>
            <person name="Brownlee C."/>
            <person name="Carrano C.J."/>
            <person name="Charrier B."/>
            <person name="Cho G.Y."/>
            <person name="Coelho S.M."/>
            <person name="Collen J."/>
            <person name="Corre E."/>
            <person name="Da Silva C."/>
            <person name="Delage L."/>
            <person name="Delaroque N."/>
            <person name="Dittami S.M."/>
            <person name="Doulbeau S."/>
            <person name="Elias M."/>
            <person name="Farnham G."/>
            <person name="Gachon C.M."/>
            <person name="Gschloessl B."/>
            <person name="Heesch S."/>
            <person name="Jabbari K."/>
            <person name="Jubin C."/>
            <person name="Kawai H."/>
            <person name="Kimura K."/>
            <person name="Kloareg B."/>
            <person name="Kupper F.C."/>
            <person name="Lang D."/>
            <person name="Le Bail A."/>
            <person name="Leblanc C."/>
            <person name="Lerouge P."/>
            <person name="Lohr M."/>
            <person name="Lopez P.J."/>
            <person name="Martens C."/>
            <person name="Maumus F."/>
            <person name="Michel G."/>
            <person name="Miranda-Saavedra D."/>
            <person name="Morales J."/>
            <person name="Moreau H."/>
            <person name="Motomura T."/>
            <person name="Nagasato C."/>
            <person name="Napoli C.A."/>
            <person name="Nelson D.R."/>
            <person name="Nyvall-Collen P."/>
            <person name="Peters A.F."/>
            <person name="Pommier C."/>
            <person name="Potin P."/>
            <person name="Poulain J."/>
            <person name="Quesneville H."/>
            <person name="Read B."/>
            <person name="Rensing S.A."/>
            <person name="Ritter A."/>
            <person name="Rousvoal S."/>
            <person name="Samanta M."/>
            <person name="Samson G."/>
            <person name="Schroeder D.C."/>
            <person name="Segurens B."/>
            <person name="Strittmatter M."/>
            <person name="Tonon T."/>
            <person name="Tregear J.W."/>
            <person name="Valentin K."/>
            <person name="von Dassow P."/>
            <person name="Yamagishi T."/>
            <person name="Van de Peer Y."/>
            <person name="Wincker P."/>
        </authorList>
    </citation>
    <scope>NUCLEOTIDE SEQUENCE [LARGE SCALE GENOMIC DNA]</scope>
    <source>
        <strain evidence="3">Ec32 / CCAP1310/4</strain>
    </source>
</reference>
<dbReference type="InParanoid" id="D8LK01"/>
<accession>D8LK01</accession>
<gene>
    <name evidence="2" type="ORF">Esi_0028_0051</name>
</gene>
<feature type="compositionally biased region" description="Basic and acidic residues" evidence="1">
    <location>
        <begin position="39"/>
        <end position="49"/>
    </location>
</feature>
<keyword evidence="3" id="KW-1185">Reference proteome</keyword>
<feature type="compositionally biased region" description="Basic and acidic residues" evidence="1">
    <location>
        <begin position="76"/>
        <end position="85"/>
    </location>
</feature>
<dbReference type="EMBL" id="FN648464">
    <property type="protein sequence ID" value="CBN74470.1"/>
    <property type="molecule type" value="Genomic_DNA"/>
</dbReference>
<evidence type="ECO:0000256" key="1">
    <source>
        <dbReference type="SAM" id="MobiDB-lite"/>
    </source>
</evidence>
<dbReference type="EMBL" id="FN649741">
    <property type="protein sequence ID" value="CBN74470.1"/>
    <property type="molecule type" value="Genomic_DNA"/>
</dbReference>
<organism evidence="2 3">
    <name type="scientific">Ectocarpus siliculosus</name>
    <name type="common">Brown alga</name>
    <name type="synonym">Conferva siliculosa</name>
    <dbReference type="NCBI Taxonomy" id="2880"/>
    <lineage>
        <taxon>Eukaryota</taxon>
        <taxon>Sar</taxon>
        <taxon>Stramenopiles</taxon>
        <taxon>Ochrophyta</taxon>
        <taxon>PX clade</taxon>
        <taxon>Phaeophyceae</taxon>
        <taxon>Ectocarpales</taxon>
        <taxon>Ectocarpaceae</taxon>
        <taxon>Ectocarpus</taxon>
    </lineage>
</organism>
<dbReference type="Proteomes" id="UP000002630">
    <property type="component" value="Linkage Group LG16"/>
</dbReference>
<evidence type="ECO:0000313" key="2">
    <source>
        <dbReference type="EMBL" id="CBN74470.1"/>
    </source>
</evidence>
<sequence>MSLQGSIHTWSDGIGYGAFMPTDRAYFNVRTPRASVRRPSSENVREYRRNNVTAGIDTHRSDVSFGRNTESIRGGVDGDSRAREATKSLTSGEVKFLLD</sequence>
<protein>
    <submittedName>
        <fullName evidence="2">Uncharacterized protein</fullName>
    </submittedName>
</protein>
<evidence type="ECO:0000313" key="3">
    <source>
        <dbReference type="Proteomes" id="UP000002630"/>
    </source>
</evidence>
<dbReference type="OrthoDB" id="10489417at2759"/>